<dbReference type="InterPro" id="IPR041633">
    <property type="entry name" value="Polbeta"/>
</dbReference>
<keyword evidence="2" id="KW-0540">Nuclease</keyword>
<protein>
    <submittedName>
        <fullName evidence="6">Uncharacterized conserved protein YutE, UPF0331/DUF86 family</fullName>
    </submittedName>
</protein>
<keyword evidence="1" id="KW-1277">Toxin-antitoxin system</keyword>
<dbReference type="PANTHER" id="PTHR33397">
    <property type="entry name" value="UPF0331 PROTEIN YUTE"/>
    <property type="match status" value="1"/>
</dbReference>
<evidence type="ECO:0000313" key="7">
    <source>
        <dbReference type="Proteomes" id="UP000185829"/>
    </source>
</evidence>
<name>A0A9X8WMA3_9BACI</name>
<evidence type="ECO:0000256" key="2">
    <source>
        <dbReference type="ARBA" id="ARBA00022722"/>
    </source>
</evidence>
<dbReference type="InterPro" id="IPR052379">
    <property type="entry name" value="Type_VII_TA_RNase"/>
</dbReference>
<dbReference type="GO" id="GO:0110001">
    <property type="term" value="C:toxin-antitoxin complex"/>
    <property type="evidence" value="ECO:0007669"/>
    <property type="project" value="InterPro"/>
</dbReference>
<accession>A0A9X8WMA3</accession>
<dbReference type="Gene3D" id="1.20.120.580">
    <property type="entry name" value="bsu32300-like"/>
    <property type="match status" value="1"/>
</dbReference>
<dbReference type="InterPro" id="IPR008201">
    <property type="entry name" value="HepT-like"/>
</dbReference>
<reference evidence="6 7" key="1">
    <citation type="submission" date="2017-01" db="EMBL/GenBank/DDBJ databases">
        <authorList>
            <person name="Varghese N."/>
            <person name="Submissions S."/>
        </authorList>
    </citation>
    <scope>NUCLEOTIDE SEQUENCE [LARGE SCALE GENOMIC DNA]</scope>
    <source>
        <strain evidence="6 7">RUG2-6</strain>
    </source>
</reference>
<feature type="domain" description="Polymerase beta nucleotidyltransferase" evidence="5">
    <location>
        <begin position="7"/>
        <end position="98"/>
    </location>
</feature>
<dbReference type="GO" id="GO:0004540">
    <property type="term" value="F:RNA nuclease activity"/>
    <property type="evidence" value="ECO:0007669"/>
    <property type="project" value="InterPro"/>
</dbReference>
<organism evidence="6 7">
    <name type="scientific">Peribacillus simplex</name>
    <dbReference type="NCBI Taxonomy" id="1478"/>
    <lineage>
        <taxon>Bacteria</taxon>
        <taxon>Bacillati</taxon>
        <taxon>Bacillota</taxon>
        <taxon>Bacilli</taxon>
        <taxon>Bacillales</taxon>
        <taxon>Bacillaceae</taxon>
        <taxon>Peribacillus</taxon>
    </lineage>
</organism>
<dbReference type="NCBIfam" id="NF047752">
    <property type="entry name" value="MntA_antitoxin"/>
    <property type="match status" value="1"/>
</dbReference>
<dbReference type="Gene3D" id="3.30.460.10">
    <property type="entry name" value="Beta Polymerase, domain 2"/>
    <property type="match status" value="1"/>
</dbReference>
<dbReference type="CDD" id="cd05403">
    <property type="entry name" value="NT_KNTase_like"/>
    <property type="match status" value="1"/>
</dbReference>
<dbReference type="Pfam" id="PF18765">
    <property type="entry name" value="Polbeta"/>
    <property type="match status" value="1"/>
</dbReference>
<dbReference type="SUPFAM" id="SSF81301">
    <property type="entry name" value="Nucleotidyltransferase"/>
    <property type="match status" value="1"/>
</dbReference>
<evidence type="ECO:0000256" key="1">
    <source>
        <dbReference type="ARBA" id="ARBA00022649"/>
    </source>
</evidence>
<evidence type="ECO:0000256" key="3">
    <source>
        <dbReference type="ARBA" id="ARBA00022801"/>
    </source>
</evidence>
<comment type="similarity">
    <text evidence="4">Belongs to the HepT RNase toxin family.</text>
</comment>
<proteinExistence type="inferred from homology"/>
<dbReference type="AlphaFoldDB" id="A0A9X8WMA3"/>
<dbReference type="EMBL" id="FTMX01000006">
    <property type="protein sequence ID" value="SIR88297.1"/>
    <property type="molecule type" value="Genomic_DNA"/>
</dbReference>
<dbReference type="NCBIfam" id="NF047751">
    <property type="entry name" value="HepT_toxin"/>
    <property type="match status" value="1"/>
</dbReference>
<evidence type="ECO:0000259" key="5">
    <source>
        <dbReference type="Pfam" id="PF18765"/>
    </source>
</evidence>
<sequence>MKTEMFQSIQKFLIDKIDPSFIFVFGSYAKNTAHRDSDIDVAFYSQDSSHITYELFLLAQELADILKIDVDLINLKTASTVLQAQIYTTGIVIYSKDDTLLKNQQMIALSMYAKLNEEREIIFKKIEESVILNKTSVIERCMNRVKVVYANNPESLKDYTKQDSIILNIQRACKSSIDLAMHIVADQRLGLPQSSRDAFDMLKDHSVINEDIARRLKAMVGFRNIAVHDYQNINLDILEQIVVNHLSDFTVYTKQILNFQGTR</sequence>
<evidence type="ECO:0000313" key="6">
    <source>
        <dbReference type="EMBL" id="SIR88297.1"/>
    </source>
</evidence>
<comment type="caution">
    <text evidence="6">The sequence shown here is derived from an EMBL/GenBank/DDBJ whole genome shotgun (WGS) entry which is preliminary data.</text>
</comment>
<dbReference type="InterPro" id="IPR043519">
    <property type="entry name" value="NT_sf"/>
</dbReference>
<dbReference type="Pfam" id="PF01934">
    <property type="entry name" value="HepT-like"/>
    <property type="match status" value="1"/>
</dbReference>
<dbReference type="PANTHER" id="PTHR33397:SF3">
    <property type="entry name" value="MRNA NUCLEASE HEPT"/>
    <property type="match status" value="1"/>
</dbReference>
<evidence type="ECO:0000256" key="4">
    <source>
        <dbReference type="ARBA" id="ARBA00024207"/>
    </source>
</evidence>
<dbReference type="GO" id="GO:0016787">
    <property type="term" value="F:hydrolase activity"/>
    <property type="evidence" value="ECO:0007669"/>
    <property type="project" value="UniProtKB-KW"/>
</dbReference>
<dbReference type="Proteomes" id="UP000185829">
    <property type="component" value="Unassembled WGS sequence"/>
</dbReference>
<dbReference type="InterPro" id="IPR037038">
    <property type="entry name" value="HepT-like_sf"/>
</dbReference>
<keyword evidence="3" id="KW-0378">Hydrolase</keyword>
<gene>
    <name evidence="6" type="ORF">SAMN05878482_106383</name>
</gene>